<protein>
    <submittedName>
        <fullName evidence="1">Uncharacterized protein</fullName>
    </submittedName>
</protein>
<name>A0AAV4JCJ2_9GAST</name>
<organism evidence="1 2">
    <name type="scientific">Elysia marginata</name>
    <dbReference type="NCBI Taxonomy" id="1093978"/>
    <lineage>
        <taxon>Eukaryota</taxon>
        <taxon>Metazoa</taxon>
        <taxon>Spiralia</taxon>
        <taxon>Lophotrochozoa</taxon>
        <taxon>Mollusca</taxon>
        <taxon>Gastropoda</taxon>
        <taxon>Heterobranchia</taxon>
        <taxon>Euthyneura</taxon>
        <taxon>Panpulmonata</taxon>
        <taxon>Sacoglossa</taxon>
        <taxon>Placobranchoidea</taxon>
        <taxon>Plakobranchidae</taxon>
        <taxon>Elysia</taxon>
    </lineage>
</organism>
<evidence type="ECO:0000313" key="2">
    <source>
        <dbReference type="Proteomes" id="UP000762676"/>
    </source>
</evidence>
<proteinExistence type="predicted"/>
<reference evidence="1 2" key="1">
    <citation type="journal article" date="2021" name="Elife">
        <title>Chloroplast acquisition without the gene transfer in kleptoplastic sea slugs, Plakobranchus ocellatus.</title>
        <authorList>
            <person name="Maeda T."/>
            <person name="Takahashi S."/>
            <person name="Yoshida T."/>
            <person name="Shimamura S."/>
            <person name="Takaki Y."/>
            <person name="Nagai Y."/>
            <person name="Toyoda A."/>
            <person name="Suzuki Y."/>
            <person name="Arimoto A."/>
            <person name="Ishii H."/>
            <person name="Satoh N."/>
            <person name="Nishiyama T."/>
            <person name="Hasebe M."/>
            <person name="Maruyama T."/>
            <person name="Minagawa J."/>
            <person name="Obokata J."/>
            <person name="Shigenobu S."/>
        </authorList>
    </citation>
    <scope>NUCLEOTIDE SEQUENCE [LARGE SCALE GENOMIC DNA]</scope>
</reference>
<evidence type="ECO:0000313" key="1">
    <source>
        <dbReference type="EMBL" id="GFS19749.1"/>
    </source>
</evidence>
<comment type="caution">
    <text evidence="1">The sequence shown here is derived from an EMBL/GenBank/DDBJ whole genome shotgun (WGS) entry which is preliminary data.</text>
</comment>
<sequence length="111" mass="12430">MRPNVTPLAQKLYGSLADLCVTAESICVANISLKMSKEDHRRGRLVDCLNFNVSVNFEVISETALGTIESVLPHWDVKSACVHHTQSHYPDNGPTRLNTKFIMPKTKRFSC</sequence>
<accession>A0AAV4JCJ2</accession>
<dbReference type="Proteomes" id="UP000762676">
    <property type="component" value="Unassembled WGS sequence"/>
</dbReference>
<dbReference type="AlphaFoldDB" id="A0AAV4JCJ2"/>
<gene>
    <name evidence="1" type="ORF">ElyMa_005040600</name>
</gene>
<dbReference type="EMBL" id="BMAT01010077">
    <property type="protein sequence ID" value="GFS19749.1"/>
    <property type="molecule type" value="Genomic_DNA"/>
</dbReference>
<keyword evidence="2" id="KW-1185">Reference proteome</keyword>